<dbReference type="Pfam" id="PF11754">
    <property type="entry name" value="Velvet"/>
    <property type="match status" value="1"/>
</dbReference>
<feature type="domain" description="Velvet" evidence="6">
    <location>
        <begin position="1"/>
        <end position="534"/>
    </location>
</feature>
<evidence type="ECO:0000313" key="7">
    <source>
        <dbReference type="EMBL" id="WOO79545.1"/>
    </source>
</evidence>
<dbReference type="PANTHER" id="PTHR33572">
    <property type="entry name" value="SPORE DEVELOPMENT REGULATOR VOSA"/>
    <property type="match status" value="1"/>
</dbReference>
<organism evidence="7 8">
    <name type="scientific">Vanrija pseudolonga</name>
    <dbReference type="NCBI Taxonomy" id="143232"/>
    <lineage>
        <taxon>Eukaryota</taxon>
        <taxon>Fungi</taxon>
        <taxon>Dikarya</taxon>
        <taxon>Basidiomycota</taxon>
        <taxon>Agaricomycotina</taxon>
        <taxon>Tremellomycetes</taxon>
        <taxon>Trichosporonales</taxon>
        <taxon>Trichosporonaceae</taxon>
        <taxon>Vanrija</taxon>
    </lineage>
</organism>
<keyword evidence="4" id="KW-0539">Nucleus</keyword>
<dbReference type="Proteomes" id="UP000827549">
    <property type="component" value="Chromosome 2"/>
</dbReference>
<keyword evidence="8" id="KW-1185">Reference proteome</keyword>
<gene>
    <name evidence="7" type="primary">velB_0</name>
    <name evidence="7" type="ORF">LOC62_02G003068</name>
</gene>
<evidence type="ECO:0000256" key="3">
    <source>
        <dbReference type="ARBA" id="ARBA00023163"/>
    </source>
</evidence>
<feature type="compositionally biased region" description="Polar residues" evidence="5">
    <location>
        <begin position="398"/>
        <end position="408"/>
    </location>
</feature>
<name>A0AAF1BJ72_9TREE</name>
<dbReference type="PANTHER" id="PTHR33572:SF3">
    <property type="entry name" value="VELVET COMPLEX SUBUNIT B"/>
    <property type="match status" value="1"/>
</dbReference>
<evidence type="ECO:0000259" key="6">
    <source>
        <dbReference type="PROSITE" id="PS51821"/>
    </source>
</evidence>
<feature type="compositionally biased region" description="Acidic residues" evidence="5">
    <location>
        <begin position="1"/>
        <end position="24"/>
    </location>
</feature>
<feature type="compositionally biased region" description="Low complexity" evidence="5">
    <location>
        <begin position="161"/>
        <end position="170"/>
    </location>
</feature>
<feature type="compositionally biased region" description="Polar residues" evidence="5">
    <location>
        <begin position="368"/>
        <end position="379"/>
    </location>
</feature>
<feature type="region of interest" description="Disordered" evidence="5">
    <location>
        <begin position="161"/>
        <end position="192"/>
    </location>
</feature>
<protein>
    <submittedName>
        <fullName evidence="7">Velvet complex subunit B</fullName>
    </submittedName>
</protein>
<evidence type="ECO:0000256" key="1">
    <source>
        <dbReference type="ARBA" id="ARBA00004123"/>
    </source>
</evidence>
<dbReference type="InterPro" id="IPR021740">
    <property type="entry name" value="Velvet"/>
</dbReference>
<evidence type="ECO:0000256" key="5">
    <source>
        <dbReference type="SAM" id="MobiDB-lite"/>
    </source>
</evidence>
<keyword evidence="3" id="KW-0804">Transcription</keyword>
<reference evidence="7" key="1">
    <citation type="submission" date="2023-10" db="EMBL/GenBank/DDBJ databases">
        <authorList>
            <person name="Noh H."/>
        </authorList>
    </citation>
    <scope>NUCLEOTIDE SEQUENCE</scope>
    <source>
        <strain evidence="7">DUCC4014</strain>
    </source>
</reference>
<dbReference type="GeneID" id="87806314"/>
<evidence type="ECO:0000313" key="8">
    <source>
        <dbReference type="Proteomes" id="UP000827549"/>
    </source>
</evidence>
<feature type="compositionally biased region" description="Basic and acidic residues" evidence="5">
    <location>
        <begin position="314"/>
        <end position="324"/>
    </location>
</feature>
<dbReference type="EMBL" id="CP086715">
    <property type="protein sequence ID" value="WOO79545.1"/>
    <property type="molecule type" value="Genomic_DNA"/>
</dbReference>
<dbReference type="GO" id="GO:0005634">
    <property type="term" value="C:nucleus"/>
    <property type="evidence" value="ECO:0007669"/>
    <property type="project" value="UniProtKB-SubCell"/>
</dbReference>
<evidence type="ECO:0000256" key="2">
    <source>
        <dbReference type="ARBA" id="ARBA00023015"/>
    </source>
</evidence>
<dbReference type="PROSITE" id="PS51821">
    <property type="entry name" value="VELVET"/>
    <property type="match status" value="1"/>
</dbReference>
<dbReference type="AlphaFoldDB" id="A0AAF1BJ72"/>
<feature type="compositionally biased region" description="Low complexity" evidence="5">
    <location>
        <begin position="181"/>
        <end position="192"/>
    </location>
</feature>
<feature type="compositionally biased region" description="Basic and acidic residues" evidence="5">
    <location>
        <begin position="25"/>
        <end position="41"/>
    </location>
</feature>
<dbReference type="Gene3D" id="2.60.40.3960">
    <property type="entry name" value="Velvet domain"/>
    <property type="match status" value="1"/>
</dbReference>
<dbReference type="InterPro" id="IPR038491">
    <property type="entry name" value="Velvet_dom_sf"/>
</dbReference>
<comment type="subcellular location">
    <subcellularLocation>
        <location evidence="1">Nucleus</location>
    </subcellularLocation>
</comment>
<feature type="region of interest" description="Disordered" evidence="5">
    <location>
        <begin position="208"/>
        <end position="408"/>
    </location>
</feature>
<feature type="compositionally biased region" description="Low complexity" evidence="5">
    <location>
        <begin position="210"/>
        <end position="223"/>
    </location>
</feature>
<keyword evidence="2" id="KW-0805">Transcription regulation</keyword>
<sequence length="549" mass="59465">MDDYSDQSSNDSDEDSDELDDAGDEHDRDRELSDGARGGDPEDLTDKELCVLFFIPRTTCGSNAVGFMCWRSSNNHNVQGLVDLETRIFDKMGKPISPQYVNAPYPSIFCGAAAANCWPSSVDFHRFVLMVDLWNGDQSQQRSIVMHPGARQDQYALFTHTTSRPSSSHPYDSVPPAFGRAPLGSGSGASSVPPVGWPGSEWPMYGRQQSYPSPSHSYPHGHGFAYGGPPPPPPPVSGWPPAGPEHGGRTGSLPPHITSSPAPIGYNLPPDARYDDVRPGSSSARFSAEPQHIGPTRPSHSPHDTARGWTPETPHMEYGADRSFRPATSGGAEGGWRREAVYPGSADSGRPHTATYSGDWDRMYPGGSITSSRPWSSAGESDRRQNSLYQHSRPPVTPQSSMPLTASPVGTSASLYPDAYAERATPTSHYSRVLVGSMGAVCQRLKGLNGDYGLFFFAHDLGIRTEGTFSLRFTLVDITTLSVGSAVKDDSAPILARIFSKSFTVYSAKRFPGVLPTTDLTQCFADQSVRLPTRQKRAHNGSNSGKRKK</sequence>
<feature type="region of interest" description="Disordered" evidence="5">
    <location>
        <begin position="1"/>
        <end position="41"/>
    </location>
</feature>
<feature type="compositionally biased region" description="Pro residues" evidence="5">
    <location>
        <begin position="228"/>
        <end position="243"/>
    </location>
</feature>
<accession>A0AAF1BJ72</accession>
<evidence type="ECO:0000256" key="4">
    <source>
        <dbReference type="ARBA" id="ARBA00023242"/>
    </source>
</evidence>
<dbReference type="InterPro" id="IPR037525">
    <property type="entry name" value="Velvet_dom"/>
</dbReference>
<dbReference type="RefSeq" id="XP_062625577.1">
    <property type="nucleotide sequence ID" value="XM_062769593.1"/>
</dbReference>
<proteinExistence type="predicted"/>